<evidence type="ECO:0000313" key="2">
    <source>
        <dbReference type="EMBL" id="KAG7445785.1"/>
    </source>
</evidence>
<accession>A0A9P7VSS2</accession>
<feature type="region of interest" description="Disordered" evidence="1">
    <location>
        <begin position="133"/>
        <end position="157"/>
    </location>
</feature>
<dbReference type="GeneID" id="66101546"/>
<dbReference type="EMBL" id="MU250536">
    <property type="protein sequence ID" value="KAG7445785.1"/>
    <property type="molecule type" value="Genomic_DNA"/>
</dbReference>
<name>A0A9P7VSS2_9AGAR</name>
<sequence>MVLLLGQHWPIFLPSPRLCSSRHDRHDGPSPASMSRSMRLLVARSLSDCQDTLRRVVWCWLMSSTANMVSPMKTFWPQGVIWLLNPTASLDGTTTRVLNQKSVTLTANVFAQEGSKFTSISLLVNLGNGASGGSSVERTTSSKRAYPPVASMKTSPRADIAQPESTITIIIRLLTSAGLSEGQKLQVAQTVTSTLAISYDGTSAAGPESLSDGCFSQKNTFANIPTDNFDCACTEPDCSYVHPTIISVAIELDTLIDSDLLLSSWALLRVVKFCAGCFECFVMFSRLRDLE</sequence>
<gene>
    <name evidence="2" type="ORF">BT62DRAFT_1076855</name>
</gene>
<organism evidence="2 3">
    <name type="scientific">Guyanagaster necrorhizus</name>
    <dbReference type="NCBI Taxonomy" id="856835"/>
    <lineage>
        <taxon>Eukaryota</taxon>
        <taxon>Fungi</taxon>
        <taxon>Dikarya</taxon>
        <taxon>Basidiomycota</taxon>
        <taxon>Agaricomycotina</taxon>
        <taxon>Agaricomycetes</taxon>
        <taxon>Agaricomycetidae</taxon>
        <taxon>Agaricales</taxon>
        <taxon>Marasmiineae</taxon>
        <taxon>Physalacriaceae</taxon>
        <taxon>Guyanagaster</taxon>
    </lineage>
</organism>
<dbReference type="RefSeq" id="XP_043039285.1">
    <property type="nucleotide sequence ID" value="XM_043179252.1"/>
</dbReference>
<evidence type="ECO:0000313" key="3">
    <source>
        <dbReference type="Proteomes" id="UP000812287"/>
    </source>
</evidence>
<dbReference type="Proteomes" id="UP000812287">
    <property type="component" value="Unassembled WGS sequence"/>
</dbReference>
<evidence type="ECO:0000256" key="1">
    <source>
        <dbReference type="SAM" id="MobiDB-lite"/>
    </source>
</evidence>
<feature type="compositionally biased region" description="Polar residues" evidence="1">
    <location>
        <begin position="133"/>
        <end position="143"/>
    </location>
</feature>
<reference evidence="2" key="1">
    <citation type="submission" date="2020-11" db="EMBL/GenBank/DDBJ databases">
        <title>Adaptations for nitrogen fixation in a non-lichenized fungal sporocarp promotes dispersal by wood-feeding termites.</title>
        <authorList>
            <consortium name="DOE Joint Genome Institute"/>
            <person name="Koch R.A."/>
            <person name="Yoon G."/>
            <person name="Arayal U."/>
            <person name="Lail K."/>
            <person name="Amirebrahimi M."/>
            <person name="Labutti K."/>
            <person name="Lipzen A."/>
            <person name="Riley R."/>
            <person name="Barry K."/>
            <person name="Henrissat B."/>
            <person name="Grigoriev I.V."/>
            <person name="Herr J.R."/>
            <person name="Aime M.C."/>
        </authorList>
    </citation>
    <scope>NUCLEOTIDE SEQUENCE</scope>
    <source>
        <strain evidence="2">MCA 3950</strain>
    </source>
</reference>
<comment type="caution">
    <text evidence="2">The sequence shown here is derived from an EMBL/GenBank/DDBJ whole genome shotgun (WGS) entry which is preliminary data.</text>
</comment>
<dbReference type="AlphaFoldDB" id="A0A9P7VSS2"/>
<keyword evidence="3" id="KW-1185">Reference proteome</keyword>
<proteinExistence type="predicted"/>
<protein>
    <submittedName>
        <fullName evidence="2">Uncharacterized protein</fullName>
    </submittedName>
</protein>